<accession>A0A0F5JYP8</accession>
<sequence length="315" mass="35667">MATTVEEWRESQPAWADRDDAPCRDADGGHDEWARDAAGPNDQHVADRSDRGDMLLDDAHLSGGNADTTVSANDQPPCQARRLLSCMRHYHANREALFDWIDPSWLMPEGAANTSMHWLLAWPEALQRSRSALRERACAVEQWLGASGFPPPGIDRFTTSVSRIAALHLDDALRALRLRALHFRRAELRYWVDRESRVTLGQWLGGDTSTTVRWLLQQAHAPAVAPLMREHGMPPLDEINDVALAWEGFALFAAGGFCERFEPMALLRFMWSRDVPTLPWVHAYAVDNPNAHRHDGFRVIDQLQPFFGEQTWLFG</sequence>
<dbReference type="Proteomes" id="UP000033618">
    <property type="component" value="Unassembled WGS sequence"/>
</dbReference>
<comment type="caution">
    <text evidence="2">The sequence shown here is derived from an EMBL/GenBank/DDBJ whole genome shotgun (WGS) entry which is preliminary data.</text>
</comment>
<organism evidence="2 3">
    <name type="scientific">Robbsia andropogonis</name>
    <dbReference type="NCBI Taxonomy" id="28092"/>
    <lineage>
        <taxon>Bacteria</taxon>
        <taxon>Pseudomonadati</taxon>
        <taxon>Pseudomonadota</taxon>
        <taxon>Betaproteobacteria</taxon>
        <taxon>Burkholderiales</taxon>
        <taxon>Burkholderiaceae</taxon>
        <taxon>Robbsia</taxon>
    </lineage>
</organism>
<protein>
    <recommendedName>
        <fullName evidence="4">Type III secretion protein</fullName>
    </recommendedName>
</protein>
<dbReference type="InterPro" id="IPR013393">
    <property type="entry name" value="T3SS_HrpB4"/>
</dbReference>
<feature type="region of interest" description="Disordered" evidence="1">
    <location>
        <begin position="1"/>
        <end position="74"/>
    </location>
</feature>
<dbReference type="RefSeq" id="WP_046153316.1">
    <property type="nucleotide sequence ID" value="NZ_CADFGU010000012.1"/>
</dbReference>
<gene>
    <name evidence="2" type="ORF">WM40_15665</name>
</gene>
<feature type="compositionally biased region" description="Basic and acidic residues" evidence="1">
    <location>
        <begin position="44"/>
        <end position="60"/>
    </location>
</feature>
<name>A0A0F5JYP8_9BURK</name>
<dbReference type="AlphaFoldDB" id="A0A0F5JYP8"/>
<feature type="compositionally biased region" description="Basic and acidic residues" evidence="1">
    <location>
        <begin position="1"/>
        <end position="35"/>
    </location>
</feature>
<reference evidence="2 3" key="1">
    <citation type="submission" date="2015-03" db="EMBL/GenBank/DDBJ databases">
        <title>Draft Genome Sequence of Burkholderia andropogonis type strain ICMP2807, isolated from Sorghum bicolor.</title>
        <authorList>
            <person name="Lopes-Santos L."/>
            <person name="Castro D.B."/>
            <person name="Ottoboni L.M."/>
            <person name="Park D."/>
            <person name="Weirc B.S."/>
            <person name="Destefano S.A."/>
        </authorList>
    </citation>
    <scope>NUCLEOTIDE SEQUENCE [LARGE SCALE GENOMIC DNA]</scope>
    <source>
        <strain evidence="2 3">ICMP2807</strain>
    </source>
</reference>
<evidence type="ECO:0000313" key="2">
    <source>
        <dbReference type="EMBL" id="KKB62729.1"/>
    </source>
</evidence>
<evidence type="ECO:0000256" key="1">
    <source>
        <dbReference type="SAM" id="MobiDB-lite"/>
    </source>
</evidence>
<evidence type="ECO:0000313" key="3">
    <source>
        <dbReference type="Proteomes" id="UP000033618"/>
    </source>
</evidence>
<dbReference type="PATRIC" id="fig|28092.6.peg.3697"/>
<dbReference type="EMBL" id="LAQU01000016">
    <property type="protein sequence ID" value="KKB62729.1"/>
    <property type="molecule type" value="Genomic_DNA"/>
</dbReference>
<evidence type="ECO:0008006" key="4">
    <source>
        <dbReference type="Google" id="ProtNLM"/>
    </source>
</evidence>
<keyword evidence="3" id="KW-1185">Reference proteome</keyword>
<dbReference type="Pfam" id="PF09502">
    <property type="entry name" value="HrpB4"/>
    <property type="match status" value="1"/>
</dbReference>
<feature type="compositionally biased region" description="Polar residues" evidence="1">
    <location>
        <begin position="65"/>
        <end position="74"/>
    </location>
</feature>
<proteinExistence type="predicted"/>